<keyword evidence="2" id="KW-1185">Reference proteome</keyword>
<reference evidence="2" key="1">
    <citation type="journal article" date="2019" name="Int. J. Syst. Evol. Microbiol.">
        <title>The Global Catalogue of Microorganisms (GCM) 10K type strain sequencing project: providing services to taxonomists for standard genome sequencing and annotation.</title>
        <authorList>
            <consortium name="The Broad Institute Genomics Platform"/>
            <consortium name="The Broad Institute Genome Sequencing Center for Infectious Disease"/>
            <person name="Wu L."/>
            <person name="Ma J."/>
        </authorList>
    </citation>
    <scope>NUCLEOTIDE SEQUENCE [LARGE SCALE GENOMIC DNA]</scope>
    <source>
        <strain evidence="2">CCUG 55585</strain>
    </source>
</reference>
<gene>
    <name evidence="1" type="ORF">ACFQ0E_15410</name>
</gene>
<accession>A0ABW2YF47</accession>
<dbReference type="RefSeq" id="WP_386825304.1">
    <property type="nucleotide sequence ID" value="NZ_JBHTIF010000003.1"/>
</dbReference>
<sequence length="67" mass="8050">MKTRIHDWFDTKRNRVMYGFQVHTADGWKNVAEDGKPCIYTCPEQRDAKRAEYRRRKAIRNTNFSAN</sequence>
<protein>
    <submittedName>
        <fullName evidence="1">Uncharacterized protein</fullName>
    </submittedName>
</protein>
<evidence type="ECO:0000313" key="1">
    <source>
        <dbReference type="EMBL" id="MFD0726985.1"/>
    </source>
</evidence>
<organism evidence="1 2">
    <name type="scientific">Lysobacter brunescens</name>
    <dbReference type="NCBI Taxonomy" id="262323"/>
    <lineage>
        <taxon>Bacteria</taxon>
        <taxon>Pseudomonadati</taxon>
        <taxon>Pseudomonadota</taxon>
        <taxon>Gammaproteobacteria</taxon>
        <taxon>Lysobacterales</taxon>
        <taxon>Lysobacteraceae</taxon>
        <taxon>Lysobacter</taxon>
    </lineage>
</organism>
<name>A0ABW2YF47_9GAMM</name>
<dbReference type="EMBL" id="JBHTIF010000003">
    <property type="protein sequence ID" value="MFD0726985.1"/>
    <property type="molecule type" value="Genomic_DNA"/>
</dbReference>
<comment type="caution">
    <text evidence="1">The sequence shown here is derived from an EMBL/GenBank/DDBJ whole genome shotgun (WGS) entry which is preliminary data.</text>
</comment>
<evidence type="ECO:0000313" key="2">
    <source>
        <dbReference type="Proteomes" id="UP001597110"/>
    </source>
</evidence>
<proteinExistence type="predicted"/>
<dbReference type="Proteomes" id="UP001597110">
    <property type="component" value="Unassembled WGS sequence"/>
</dbReference>